<comment type="similarity">
    <text evidence="1">Belongs to the ATG10 family.</text>
</comment>
<dbReference type="OrthoDB" id="4089664at2759"/>
<dbReference type="GO" id="GO:0005829">
    <property type="term" value="C:cytosol"/>
    <property type="evidence" value="ECO:0007669"/>
    <property type="project" value="TreeGrafter"/>
</dbReference>
<dbReference type="InterPro" id="IPR007135">
    <property type="entry name" value="Atg3/Atg10"/>
</dbReference>
<dbReference type="GO" id="GO:0000045">
    <property type="term" value="P:autophagosome assembly"/>
    <property type="evidence" value="ECO:0007669"/>
    <property type="project" value="TreeGrafter"/>
</dbReference>
<evidence type="ECO:0000256" key="7">
    <source>
        <dbReference type="SAM" id="MobiDB-lite"/>
    </source>
</evidence>
<dbReference type="Proteomes" id="UP000593562">
    <property type="component" value="Unassembled WGS sequence"/>
</dbReference>
<accession>A0A7J7DJ35</accession>
<name>A0A7J7DJ35_TRIWF</name>
<evidence type="ECO:0000313" key="9">
    <source>
        <dbReference type="Proteomes" id="UP000593562"/>
    </source>
</evidence>
<keyword evidence="5" id="KW-0072">Autophagy</keyword>
<reference evidence="8 9" key="1">
    <citation type="journal article" date="2020" name="Nat. Commun.">
        <title>Genome of Tripterygium wilfordii and identification of cytochrome P450 involved in triptolide biosynthesis.</title>
        <authorList>
            <person name="Tu L."/>
            <person name="Su P."/>
            <person name="Zhang Z."/>
            <person name="Gao L."/>
            <person name="Wang J."/>
            <person name="Hu T."/>
            <person name="Zhou J."/>
            <person name="Zhang Y."/>
            <person name="Zhao Y."/>
            <person name="Liu Y."/>
            <person name="Song Y."/>
            <person name="Tong Y."/>
            <person name="Lu Y."/>
            <person name="Yang J."/>
            <person name="Xu C."/>
            <person name="Jia M."/>
            <person name="Peters R.J."/>
            <person name="Huang L."/>
            <person name="Gao W."/>
        </authorList>
    </citation>
    <scope>NUCLEOTIDE SEQUENCE [LARGE SCALE GENOMIC DNA]</scope>
    <source>
        <strain evidence="9">cv. XIE 37</strain>
        <tissue evidence="8">Leaf</tissue>
    </source>
</reference>
<keyword evidence="4" id="KW-0833">Ubl conjugation pathway</keyword>
<protein>
    <recommendedName>
        <fullName evidence="2">Ubiquitin-like-conjugating enzyme ATG10</fullName>
    </recommendedName>
    <alternativeName>
        <fullName evidence="6">Autophagy-related protein 10</fullName>
    </alternativeName>
</protein>
<sequence length="230" mass="26406">MDTSSWDGSLSKTEFDLAVRSFAEKWKRNNTDYPPWLWVSCPKQPWLPSHDVEGYSSLEKIRLYNHGSSEEDSDRVTQSGEEETTCGNEDAIDSAMLVQSSHSEVYYYDLHVVYSASYRVPVLYFRVYGSDGRPLALDEIEKVLPSCSAKILLESKWTFITQEEHPYLHRPWYKLHPCGTSEWMKLMLVGDASVANLESVIELYLVSWLSFVGQVVGLRVPFKMLDDKAD</sequence>
<dbReference type="InParanoid" id="A0A7J7DJ35"/>
<feature type="region of interest" description="Disordered" evidence="7">
    <location>
        <begin position="66"/>
        <end position="86"/>
    </location>
</feature>
<evidence type="ECO:0000256" key="2">
    <source>
        <dbReference type="ARBA" id="ARBA00021099"/>
    </source>
</evidence>
<dbReference type="PANTHER" id="PTHR14957">
    <property type="entry name" value="UBIQUITIN-LIKE-CONJUGATING ENZYME ATG10"/>
    <property type="match status" value="1"/>
</dbReference>
<dbReference type="Pfam" id="PF03987">
    <property type="entry name" value="Autophagy_act_C"/>
    <property type="match status" value="1"/>
</dbReference>
<dbReference type="AlphaFoldDB" id="A0A7J7DJ35"/>
<evidence type="ECO:0000313" key="8">
    <source>
        <dbReference type="EMBL" id="KAF5746244.1"/>
    </source>
</evidence>
<dbReference type="Gene3D" id="3.30.1460.50">
    <property type="match status" value="1"/>
</dbReference>
<evidence type="ECO:0000256" key="1">
    <source>
        <dbReference type="ARBA" id="ARBA00005696"/>
    </source>
</evidence>
<dbReference type="EMBL" id="JAAARO010000006">
    <property type="protein sequence ID" value="KAF5746244.1"/>
    <property type="molecule type" value="Genomic_DNA"/>
</dbReference>
<evidence type="ECO:0000256" key="3">
    <source>
        <dbReference type="ARBA" id="ARBA00022679"/>
    </source>
</evidence>
<evidence type="ECO:0000256" key="6">
    <source>
        <dbReference type="ARBA" id="ARBA00029833"/>
    </source>
</evidence>
<dbReference type="GO" id="GO:0061651">
    <property type="term" value="F:Atg12 conjugating enzyme activity"/>
    <property type="evidence" value="ECO:0007669"/>
    <property type="project" value="TreeGrafter"/>
</dbReference>
<evidence type="ECO:0000256" key="4">
    <source>
        <dbReference type="ARBA" id="ARBA00022786"/>
    </source>
</evidence>
<dbReference type="FunCoup" id="A0A7J7DJ35">
    <property type="interactions" value="1088"/>
</dbReference>
<dbReference type="GO" id="GO:0000422">
    <property type="term" value="P:autophagy of mitochondrion"/>
    <property type="evidence" value="ECO:0007669"/>
    <property type="project" value="TreeGrafter"/>
</dbReference>
<gene>
    <name evidence="8" type="ORF">HS088_TW06G00414</name>
</gene>
<keyword evidence="3" id="KW-0808">Transferase</keyword>
<organism evidence="8 9">
    <name type="scientific">Tripterygium wilfordii</name>
    <name type="common">Thunder God vine</name>
    <dbReference type="NCBI Taxonomy" id="458696"/>
    <lineage>
        <taxon>Eukaryota</taxon>
        <taxon>Viridiplantae</taxon>
        <taxon>Streptophyta</taxon>
        <taxon>Embryophyta</taxon>
        <taxon>Tracheophyta</taxon>
        <taxon>Spermatophyta</taxon>
        <taxon>Magnoliopsida</taxon>
        <taxon>eudicotyledons</taxon>
        <taxon>Gunneridae</taxon>
        <taxon>Pentapetalae</taxon>
        <taxon>rosids</taxon>
        <taxon>fabids</taxon>
        <taxon>Celastrales</taxon>
        <taxon>Celastraceae</taxon>
        <taxon>Tripterygium</taxon>
    </lineage>
</organism>
<keyword evidence="9" id="KW-1185">Reference proteome</keyword>
<dbReference type="GO" id="GO:0032446">
    <property type="term" value="P:protein modification by small protein conjugation"/>
    <property type="evidence" value="ECO:0007669"/>
    <property type="project" value="TreeGrafter"/>
</dbReference>
<evidence type="ECO:0000256" key="5">
    <source>
        <dbReference type="ARBA" id="ARBA00023006"/>
    </source>
</evidence>
<comment type="caution">
    <text evidence="8">The sequence shown here is derived from an EMBL/GenBank/DDBJ whole genome shotgun (WGS) entry which is preliminary data.</text>
</comment>
<proteinExistence type="inferred from homology"/>
<dbReference type="PANTHER" id="PTHR14957:SF1">
    <property type="entry name" value="UBIQUITIN-LIKE-CONJUGATING ENZYME ATG10"/>
    <property type="match status" value="1"/>
</dbReference>